<dbReference type="GO" id="GO:0030272">
    <property type="term" value="F:5-formyltetrahydrofolate cyclo-ligase activity"/>
    <property type="evidence" value="ECO:0007669"/>
    <property type="project" value="UniProtKB-EC"/>
</dbReference>
<dbReference type="PANTHER" id="PTHR23407">
    <property type="entry name" value="ATPASE INHIBITOR/5-FORMYLTETRAHYDROFOLATE CYCLO-LIGASE"/>
    <property type="match status" value="1"/>
</dbReference>
<feature type="binding site" evidence="4">
    <location>
        <position position="58"/>
    </location>
    <ligand>
        <name>substrate</name>
    </ligand>
</feature>
<dbReference type="NCBIfam" id="TIGR02727">
    <property type="entry name" value="MTHFS_bact"/>
    <property type="match status" value="1"/>
</dbReference>
<feature type="binding site" evidence="4">
    <location>
        <begin position="143"/>
        <end position="151"/>
    </location>
    <ligand>
        <name>ATP</name>
        <dbReference type="ChEBI" id="CHEBI:30616"/>
    </ligand>
</feature>
<keyword evidence="2 4" id="KW-0547">Nucleotide-binding</keyword>
<proteinExistence type="inferred from homology"/>
<keyword evidence="5" id="KW-0479">Metal-binding</keyword>
<dbReference type="EC" id="6.3.3.2" evidence="5"/>
<dbReference type="Pfam" id="PF01812">
    <property type="entry name" value="5-FTHF_cyc-lig"/>
    <property type="match status" value="1"/>
</dbReference>
<keyword evidence="3 4" id="KW-0067">ATP-binding</keyword>
<reference evidence="6 7" key="1">
    <citation type="journal article" date="2010" name="BMC Genomics">
        <title>Unprecedented loss of ammonia assimilation capability in a urease-encoding bacterial mutualist.</title>
        <authorList>
            <person name="Williams L.E."/>
            <person name="Wernegreen J.J."/>
        </authorList>
    </citation>
    <scope>NUCLEOTIDE SEQUENCE [LARGE SCALE GENOMIC DNA]</scope>
    <source>
        <strain evidence="6 7">BVAF</strain>
    </source>
</reference>
<dbReference type="GO" id="GO:0035999">
    <property type="term" value="P:tetrahydrofolate interconversion"/>
    <property type="evidence" value="ECO:0007669"/>
    <property type="project" value="TreeGrafter"/>
</dbReference>
<dbReference type="EMBL" id="CP002189">
    <property type="protein sequence ID" value="ADV33657.1"/>
    <property type="molecule type" value="Genomic_DNA"/>
</dbReference>
<dbReference type="STRING" id="859654.BVAF_259"/>
<dbReference type="HOGENOM" id="CLU_066245_0_0_6"/>
<evidence type="ECO:0000256" key="3">
    <source>
        <dbReference type="ARBA" id="ARBA00022840"/>
    </source>
</evidence>
<organism evidence="6 7">
    <name type="scientific">Blochmanniella vafra (strain BVAF)</name>
    <dbReference type="NCBI Taxonomy" id="859654"/>
    <lineage>
        <taxon>Bacteria</taxon>
        <taxon>Pseudomonadati</taxon>
        <taxon>Pseudomonadota</taxon>
        <taxon>Gammaproteobacteria</taxon>
        <taxon>Enterobacterales</taxon>
        <taxon>Enterobacteriaceae</taxon>
        <taxon>ant endosymbionts</taxon>
        <taxon>Candidatus Blochmanniella</taxon>
    </lineage>
</organism>
<dbReference type="InterPro" id="IPR002698">
    <property type="entry name" value="FTHF_cligase"/>
</dbReference>
<keyword evidence="7" id="KW-1185">Reference proteome</keyword>
<dbReference type="Proteomes" id="UP000007464">
    <property type="component" value="Chromosome"/>
</dbReference>
<dbReference type="InterPro" id="IPR037171">
    <property type="entry name" value="NagB/RpiA_transferase-like"/>
</dbReference>
<evidence type="ECO:0000256" key="4">
    <source>
        <dbReference type="PIRSR" id="PIRSR006806-1"/>
    </source>
</evidence>
<dbReference type="InterPro" id="IPR024185">
    <property type="entry name" value="FTHF_cligase-like_sf"/>
</dbReference>
<evidence type="ECO:0000256" key="5">
    <source>
        <dbReference type="RuleBase" id="RU361279"/>
    </source>
</evidence>
<comment type="similarity">
    <text evidence="1 5">Belongs to the 5-formyltetrahydrofolate cyclo-ligase family.</text>
</comment>
<dbReference type="AlphaFoldDB" id="E8Q641"/>
<feature type="binding site" evidence="4">
    <location>
        <position position="53"/>
    </location>
    <ligand>
        <name>substrate</name>
    </ligand>
</feature>
<dbReference type="GO" id="GO:0009396">
    <property type="term" value="P:folic acid-containing compound biosynthetic process"/>
    <property type="evidence" value="ECO:0007669"/>
    <property type="project" value="TreeGrafter"/>
</dbReference>
<name>E8Q641_BLOVB</name>
<evidence type="ECO:0000256" key="1">
    <source>
        <dbReference type="ARBA" id="ARBA00010638"/>
    </source>
</evidence>
<dbReference type="Gene3D" id="3.40.50.10420">
    <property type="entry name" value="NagB/RpiA/CoA transferase-like"/>
    <property type="match status" value="1"/>
</dbReference>
<dbReference type="OrthoDB" id="9801938at2"/>
<dbReference type="GO" id="GO:0046872">
    <property type="term" value="F:metal ion binding"/>
    <property type="evidence" value="ECO:0007669"/>
    <property type="project" value="UniProtKB-KW"/>
</dbReference>
<feature type="binding site" evidence="4">
    <location>
        <begin position="7"/>
        <end position="11"/>
    </location>
    <ligand>
        <name>ATP</name>
        <dbReference type="ChEBI" id="CHEBI:30616"/>
    </ligand>
</feature>
<comment type="catalytic activity">
    <reaction evidence="5">
        <text>(6S)-5-formyl-5,6,7,8-tetrahydrofolate + ATP = (6R)-5,10-methenyltetrahydrofolate + ADP + phosphate</text>
        <dbReference type="Rhea" id="RHEA:10488"/>
        <dbReference type="ChEBI" id="CHEBI:30616"/>
        <dbReference type="ChEBI" id="CHEBI:43474"/>
        <dbReference type="ChEBI" id="CHEBI:57455"/>
        <dbReference type="ChEBI" id="CHEBI:57457"/>
        <dbReference type="ChEBI" id="CHEBI:456216"/>
        <dbReference type="EC" id="6.3.3.2"/>
    </reaction>
</comment>
<comment type="cofactor">
    <cofactor evidence="5">
        <name>Mg(2+)</name>
        <dbReference type="ChEBI" id="CHEBI:18420"/>
    </cofactor>
</comment>
<protein>
    <recommendedName>
        <fullName evidence="5">5-formyltetrahydrofolate cyclo-ligase</fullName>
        <ecNumber evidence="5">6.3.3.2</ecNumber>
    </recommendedName>
</protein>
<dbReference type="SUPFAM" id="SSF100950">
    <property type="entry name" value="NagB/RpiA/CoA transferase-like"/>
    <property type="match status" value="1"/>
</dbReference>
<accession>E8Q641</accession>
<dbReference type="KEGG" id="bva:BVAF_259"/>
<dbReference type="RefSeq" id="WP_013516582.1">
    <property type="nucleotide sequence ID" value="NC_014909.2"/>
</dbReference>
<sequence length="201" mass="23524">MRHVTNKKKIRKYIRSLRQSLTFSEQYVAAQLITNKIINLHYVDQAKNIAIFISTDGEVSTNLLIKTLLLMNKSIYLPILPNIYTQSIQYLSFVKYTLSTPLVRNRFNIYEPKYNNNNIHIIPMELLDILFIPLVAFDQNKNRLGMGGGFYDKTLQHWEKKIKNCICIGLAYNFQKIPNHLLPIEQWDIKLSNIITPSCLY</sequence>
<dbReference type="GO" id="GO:0005524">
    <property type="term" value="F:ATP binding"/>
    <property type="evidence" value="ECO:0007669"/>
    <property type="project" value="UniProtKB-KW"/>
</dbReference>
<keyword evidence="5" id="KW-0460">Magnesium</keyword>
<dbReference type="PANTHER" id="PTHR23407:SF1">
    <property type="entry name" value="5-FORMYLTETRAHYDROFOLATE CYCLO-LIGASE"/>
    <property type="match status" value="1"/>
</dbReference>
<evidence type="ECO:0000256" key="2">
    <source>
        <dbReference type="ARBA" id="ARBA00022741"/>
    </source>
</evidence>
<evidence type="ECO:0000313" key="6">
    <source>
        <dbReference type="EMBL" id="ADV33657.1"/>
    </source>
</evidence>
<evidence type="ECO:0000313" key="7">
    <source>
        <dbReference type="Proteomes" id="UP000007464"/>
    </source>
</evidence>
<gene>
    <name evidence="6" type="primary">ygfA</name>
    <name evidence="6" type="ordered locus">BVAF_259</name>
</gene>
<dbReference type="PIRSF" id="PIRSF006806">
    <property type="entry name" value="FTHF_cligase"/>
    <property type="match status" value="1"/>
</dbReference>